<keyword evidence="3 7" id="KW-0812">Transmembrane</keyword>
<comment type="similarity">
    <text evidence="6">Belongs to the ABC-4 integral membrane protein family.</text>
</comment>
<dbReference type="RefSeq" id="WP_268057010.1">
    <property type="nucleotide sequence ID" value="NZ_JAPOHA010000002.1"/>
</dbReference>
<proteinExistence type="inferred from homology"/>
<sequence>MGIRDMLSMAFGNLFKRKVRTLLTVTGVVVGTCAIVVMMSLGIGIKQSMEDMMKNMGDLTVITIRNNSQSPDAVALDDKMLKKMKKMEHVVTLTPVFNMDSSAISIQSKKYKYQGMIYGVYLDTLKDFGYKTVNGELPAAGADKTTVLFGKDAEYDFMDSHKSSNNTIYPQPDKNGKMPEPYVHPMKDKFQVTVNPPENSTAIVKPVKLRCIGTLSEEGGKDPYPSHSIFMDVNFAKELQEKYNKLNNVKKTAKKAGYESASVKVDSVANVPKVEETIKDLGFTTYSMESIRKPMEEQMRTIQMILGGLGGISLFVAALGITNTMIMSIYERTREIGIMKVLGCIVRNIRTMFLIESGAIGFMGGVIGLVQSYAISLFINMVYATNSDHGGGGMMMDAAAGAAAKISIIPLWLALGALLFSTMIGLLSGFYPANRAVKISALTAIKQE</sequence>
<dbReference type="Pfam" id="PF02687">
    <property type="entry name" value="FtsX"/>
    <property type="match status" value="1"/>
</dbReference>
<evidence type="ECO:0000256" key="6">
    <source>
        <dbReference type="ARBA" id="ARBA00038076"/>
    </source>
</evidence>
<feature type="transmembrane region" description="Helical" evidence="7">
    <location>
        <begin position="21"/>
        <end position="45"/>
    </location>
</feature>
<feature type="transmembrane region" description="Helical" evidence="7">
    <location>
        <begin position="359"/>
        <end position="383"/>
    </location>
</feature>
<evidence type="ECO:0000313" key="11">
    <source>
        <dbReference type="Proteomes" id="UP001082703"/>
    </source>
</evidence>
<reference evidence="10 11" key="1">
    <citation type="submission" date="2022-11" db="EMBL/GenBank/DDBJ databases">
        <authorList>
            <person name="Caiyu Z."/>
        </authorList>
    </citation>
    <scope>NUCLEOTIDE SEQUENCE [LARGE SCALE GENOMIC DNA]</scope>
    <source>
        <strain evidence="10 11">YR-4</strain>
    </source>
</reference>
<feature type="domain" description="ABC3 transporter permease C-terminal" evidence="8">
    <location>
        <begin position="310"/>
        <end position="440"/>
    </location>
</feature>
<evidence type="ECO:0000313" key="10">
    <source>
        <dbReference type="EMBL" id="MCY1712998.1"/>
    </source>
</evidence>
<name>A0ABT4BQ41_9FIRM</name>
<evidence type="ECO:0000256" key="1">
    <source>
        <dbReference type="ARBA" id="ARBA00004651"/>
    </source>
</evidence>
<evidence type="ECO:0000256" key="7">
    <source>
        <dbReference type="SAM" id="Phobius"/>
    </source>
</evidence>
<feature type="transmembrane region" description="Helical" evidence="7">
    <location>
        <begin position="403"/>
        <end position="431"/>
    </location>
</feature>
<dbReference type="Proteomes" id="UP001082703">
    <property type="component" value="Unassembled WGS sequence"/>
</dbReference>
<evidence type="ECO:0000256" key="3">
    <source>
        <dbReference type="ARBA" id="ARBA00022692"/>
    </source>
</evidence>
<evidence type="ECO:0000259" key="9">
    <source>
        <dbReference type="Pfam" id="PF12704"/>
    </source>
</evidence>
<evidence type="ECO:0000256" key="5">
    <source>
        <dbReference type="ARBA" id="ARBA00023136"/>
    </source>
</evidence>
<dbReference type="EMBL" id="JAPOHA010000002">
    <property type="protein sequence ID" value="MCY1712998.1"/>
    <property type="molecule type" value="Genomic_DNA"/>
</dbReference>
<keyword evidence="4 7" id="KW-1133">Transmembrane helix</keyword>
<gene>
    <name evidence="10" type="ORF">OUY18_01840</name>
</gene>
<comment type="subcellular location">
    <subcellularLocation>
        <location evidence="1">Cell membrane</location>
        <topology evidence="1">Multi-pass membrane protein</topology>
    </subcellularLocation>
</comment>
<dbReference type="Pfam" id="PF12704">
    <property type="entry name" value="MacB_PCD"/>
    <property type="match status" value="1"/>
</dbReference>
<dbReference type="PANTHER" id="PTHR30572:SF4">
    <property type="entry name" value="ABC TRANSPORTER PERMEASE YTRF"/>
    <property type="match status" value="1"/>
</dbReference>
<feature type="domain" description="MacB-like periplasmic core" evidence="9">
    <location>
        <begin position="21"/>
        <end position="280"/>
    </location>
</feature>
<dbReference type="InterPro" id="IPR003838">
    <property type="entry name" value="ABC3_permease_C"/>
</dbReference>
<feature type="transmembrane region" description="Helical" evidence="7">
    <location>
        <begin position="304"/>
        <end position="330"/>
    </location>
</feature>
<dbReference type="PANTHER" id="PTHR30572">
    <property type="entry name" value="MEMBRANE COMPONENT OF TRANSPORTER-RELATED"/>
    <property type="match status" value="1"/>
</dbReference>
<protein>
    <submittedName>
        <fullName evidence="10">ABC transporter permease</fullName>
    </submittedName>
</protein>
<evidence type="ECO:0000259" key="8">
    <source>
        <dbReference type="Pfam" id="PF02687"/>
    </source>
</evidence>
<comment type="caution">
    <text evidence="10">The sequence shown here is derived from an EMBL/GenBank/DDBJ whole genome shotgun (WGS) entry which is preliminary data.</text>
</comment>
<dbReference type="InterPro" id="IPR050250">
    <property type="entry name" value="Macrolide_Exporter_MacB"/>
</dbReference>
<keyword evidence="2" id="KW-1003">Cell membrane</keyword>
<keyword evidence="11" id="KW-1185">Reference proteome</keyword>
<dbReference type="InterPro" id="IPR025857">
    <property type="entry name" value="MacB_PCD"/>
</dbReference>
<evidence type="ECO:0000256" key="4">
    <source>
        <dbReference type="ARBA" id="ARBA00022989"/>
    </source>
</evidence>
<evidence type="ECO:0000256" key="2">
    <source>
        <dbReference type="ARBA" id="ARBA00022475"/>
    </source>
</evidence>
<accession>A0ABT4BQ41</accession>
<keyword evidence="5 7" id="KW-0472">Membrane</keyword>
<organism evidence="10 11">
    <name type="scientific">Caproiciproducens galactitolivorans</name>
    <dbReference type="NCBI Taxonomy" id="642589"/>
    <lineage>
        <taxon>Bacteria</taxon>
        <taxon>Bacillati</taxon>
        <taxon>Bacillota</taxon>
        <taxon>Clostridia</taxon>
        <taxon>Eubacteriales</taxon>
        <taxon>Acutalibacteraceae</taxon>
        <taxon>Caproiciproducens</taxon>
    </lineage>
</organism>